<keyword evidence="12" id="KW-1185">Reference proteome</keyword>
<dbReference type="Pfam" id="PF00905">
    <property type="entry name" value="Transpeptidase"/>
    <property type="match status" value="1"/>
</dbReference>
<dbReference type="InterPro" id="IPR001460">
    <property type="entry name" value="PCN-bd_Tpept"/>
</dbReference>
<keyword evidence="4" id="KW-0808">Transferase</keyword>
<evidence type="ECO:0000256" key="4">
    <source>
        <dbReference type="ARBA" id="ARBA00022679"/>
    </source>
</evidence>
<comment type="catalytic activity">
    <reaction evidence="8">
        <text>[GlcNAc-(1-&gt;4)-Mur2Ac(oyl-L-Ala-gamma-D-Glu-L-Lys-D-Ala-D-Ala)](n)-di-trans,octa-cis-undecaprenyl diphosphate + beta-D-GlcNAc-(1-&gt;4)-Mur2Ac(oyl-L-Ala-gamma-D-Glu-L-Lys-D-Ala-D-Ala)-di-trans,octa-cis-undecaprenyl diphosphate = [GlcNAc-(1-&gt;4)-Mur2Ac(oyl-L-Ala-gamma-D-Glu-L-Lys-D-Ala-D-Ala)](n+1)-di-trans,octa-cis-undecaprenyl diphosphate + di-trans,octa-cis-undecaprenyl diphosphate + H(+)</text>
        <dbReference type="Rhea" id="RHEA:23708"/>
        <dbReference type="Rhea" id="RHEA-COMP:9602"/>
        <dbReference type="Rhea" id="RHEA-COMP:9603"/>
        <dbReference type="ChEBI" id="CHEBI:15378"/>
        <dbReference type="ChEBI" id="CHEBI:58405"/>
        <dbReference type="ChEBI" id="CHEBI:60033"/>
        <dbReference type="ChEBI" id="CHEBI:78435"/>
        <dbReference type="EC" id="2.4.99.28"/>
    </reaction>
</comment>
<feature type="compositionally biased region" description="Low complexity" evidence="9">
    <location>
        <begin position="631"/>
        <end position="642"/>
    </location>
</feature>
<keyword evidence="2" id="KW-0645">Protease</keyword>
<dbReference type="PROSITE" id="PS51178">
    <property type="entry name" value="PASTA"/>
    <property type="match status" value="1"/>
</dbReference>
<keyword evidence="5" id="KW-0378">Hydrolase</keyword>
<dbReference type="GO" id="GO:0008955">
    <property type="term" value="F:peptidoglycan glycosyltransferase activity"/>
    <property type="evidence" value="ECO:0007669"/>
    <property type="project" value="UniProtKB-EC"/>
</dbReference>
<dbReference type="GO" id="GO:0008658">
    <property type="term" value="F:penicillin binding"/>
    <property type="evidence" value="ECO:0007669"/>
    <property type="project" value="InterPro"/>
</dbReference>
<evidence type="ECO:0000256" key="3">
    <source>
        <dbReference type="ARBA" id="ARBA00022676"/>
    </source>
</evidence>
<dbReference type="EMBL" id="QJSP01000027">
    <property type="protein sequence ID" value="PYE11959.1"/>
    <property type="molecule type" value="Genomic_DNA"/>
</dbReference>
<dbReference type="Gene3D" id="3.30.10.20">
    <property type="match status" value="1"/>
</dbReference>
<evidence type="ECO:0000256" key="9">
    <source>
        <dbReference type="SAM" id="MobiDB-lite"/>
    </source>
</evidence>
<evidence type="ECO:0000256" key="5">
    <source>
        <dbReference type="ARBA" id="ARBA00022801"/>
    </source>
</evidence>
<evidence type="ECO:0000256" key="1">
    <source>
        <dbReference type="ARBA" id="ARBA00022645"/>
    </source>
</evidence>
<evidence type="ECO:0000256" key="6">
    <source>
        <dbReference type="ARBA" id="ARBA00023268"/>
    </source>
</evidence>
<evidence type="ECO:0000256" key="8">
    <source>
        <dbReference type="ARBA" id="ARBA00049902"/>
    </source>
</evidence>
<feature type="region of interest" description="Disordered" evidence="9">
    <location>
        <begin position="627"/>
        <end position="651"/>
    </location>
</feature>
<dbReference type="PANTHER" id="PTHR32282">
    <property type="entry name" value="BINDING PROTEIN TRANSPEPTIDASE, PUTATIVE-RELATED"/>
    <property type="match status" value="1"/>
</dbReference>
<dbReference type="SUPFAM" id="SSF53955">
    <property type="entry name" value="Lysozyme-like"/>
    <property type="match status" value="1"/>
</dbReference>
<accession>A0A318RSH2</accession>
<comment type="caution">
    <text evidence="11">The sequence shown here is derived from an EMBL/GenBank/DDBJ whole genome shotgun (WGS) entry which is preliminary data.</text>
</comment>
<evidence type="ECO:0000259" key="10">
    <source>
        <dbReference type="PROSITE" id="PS51178"/>
    </source>
</evidence>
<dbReference type="InterPro" id="IPR005543">
    <property type="entry name" value="PASTA_dom"/>
</dbReference>
<evidence type="ECO:0000313" key="12">
    <source>
        <dbReference type="Proteomes" id="UP000247591"/>
    </source>
</evidence>
<dbReference type="AlphaFoldDB" id="A0A318RSH2"/>
<feature type="domain" description="PASTA" evidence="10">
    <location>
        <begin position="734"/>
        <end position="797"/>
    </location>
</feature>
<dbReference type="Pfam" id="PF03793">
    <property type="entry name" value="PASTA"/>
    <property type="match status" value="1"/>
</dbReference>
<name>A0A318RSH2_WILLI</name>
<keyword evidence="6" id="KW-0511">Multifunctional enzyme</keyword>
<dbReference type="InterPro" id="IPR001264">
    <property type="entry name" value="Glyco_trans_51"/>
</dbReference>
<keyword evidence="1 11" id="KW-0121">Carboxypeptidase</keyword>
<comment type="catalytic activity">
    <reaction evidence="7">
        <text>Preferential cleavage: (Ac)2-L-Lys-D-Ala-|-D-Ala. Also transpeptidation of peptidyl-alanyl moieties that are N-acyl substituents of D-alanine.</text>
        <dbReference type="EC" id="3.4.16.4"/>
    </reaction>
</comment>
<dbReference type="Gene3D" id="1.10.3810.10">
    <property type="entry name" value="Biosynthetic peptidoglycan transglycosylase-like"/>
    <property type="match status" value="1"/>
</dbReference>
<dbReference type="InterPro" id="IPR012338">
    <property type="entry name" value="Beta-lactam/transpept-like"/>
</dbReference>
<dbReference type="Gene3D" id="3.40.710.10">
    <property type="entry name" value="DD-peptidase/beta-lactamase superfamily"/>
    <property type="match status" value="1"/>
</dbReference>
<gene>
    <name evidence="11" type="ORF">DFR67_12733</name>
</gene>
<dbReference type="GO" id="GO:0009002">
    <property type="term" value="F:serine-type D-Ala-D-Ala carboxypeptidase activity"/>
    <property type="evidence" value="ECO:0007669"/>
    <property type="project" value="UniProtKB-EC"/>
</dbReference>
<dbReference type="InterPro" id="IPR023346">
    <property type="entry name" value="Lysozyme-like_dom_sf"/>
</dbReference>
<evidence type="ECO:0000256" key="2">
    <source>
        <dbReference type="ARBA" id="ARBA00022670"/>
    </source>
</evidence>
<dbReference type="InterPro" id="IPR050396">
    <property type="entry name" value="Glycosyltr_51/Transpeptidase"/>
</dbReference>
<evidence type="ECO:0000256" key="7">
    <source>
        <dbReference type="ARBA" id="ARBA00034000"/>
    </source>
</evidence>
<dbReference type="SUPFAM" id="SSF56601">
    <property type="entry name" value="beta-lactamase/transpeptidase-like"/>
    <property type="match status" value="1"/>
</dbReference>
<dbReference type="GO" id="GO:0009252">
    <property type="term" value="P:peptidoglycan biosynthetic process"/>
    <property type="evidence" value="ECO:0007669"/>
    <property type="project" value="TreeGrafter"/>
</dbReference>
<evidence type="ECO:0000313" key="11">
    <source>
        <dbReference type="EMBL" id="PYE11959.1"/>
    </source>
</evidence>
<dbReference type="CDD" id="cd06577">
    <property type="entry name" value="PASTA_pknB"/>
    <property type="match status" value="1"/>
</dbReference>
<dbReference type="GO" id="GO:0006508">
    <property type="term" value="P:proteolysis"/>
    <property type="evidence" value="ECO:0007669"/>
    <property type="project" value="UniProtKB-KW"/>
</dbReference>
<proteinExistence type="predicted"/>
<keyword evidence="3" id="KW-0328">Glycosyltransferase</keyword>
<dbReference type="Pfam" id="PF00912">
    <property type="entry name" value="Transgly"/>
    <property type="match status" value="1"/>
</dbReference>
<sequence length="828" mass="86509">MVRIVRNVDVVSKSRSLSMLLGCCLLAGILVAGLLFPLVGGVGFVSSRAASAVDNVESELVGGQVPEVSTMTDVNGKPIAFLYDQRRFQVGYNDISPEMIRAIISVEDRRFLEHDGVDWRGTIRALVTNQASGEVQQGASTLDQQYVKNYQLLVLARTDAERRAATETTAARKLREIRMARTLEQTLTAQAMSEKNLDADAAKQEAKKGIVTRYLNLVPFGNGAYGIEAAAGTYFGKAAKDLTVPEAAMLAGMVQSSSALDPYNNPEGVLERRNVVLDTMIANFPERSAEYVAAKDTPLGVLPSPRSLDQGCISAGDAGFFCDYALQFLAENGITRDQIARGGYLIRTTLDPQVQEATHNAVRTYASPDLTGVANVMNVIRPGTESHDVLAMTSSRDYGLNRDIGQTMQPQPYSMVGNGAGSVFKVFTVAAAMERGLGAGSSLQVPSTFQARGMGSSGGVNGCPANTYCVRNDGSYPGSMSVTNALAQSPNTAFVKLLQDVGVGPTVDMAVRLGLRSYTNPGTSGFGEQSLADYIKENNLGSFTLGPTAVDALELSNVAATLASGGVWCPPNPIASITQPKRDSNGNRVLEADGRPGVVEVALEKPACERVVEPGLANTLANAMSEDDRGAGTAANAAGSTGWSLPMSGKTGTTEANRSSAFLGFTNNLAGATYVYNDSPTISELCSGPLRQCGYGNLYGGNEPARTWFTAMLPVANKFGPTALPPRDPAYVAGVGGKAVPSVVGLSASEATARLEAEGFRVNQVTVGSGQASGTVVSSTPDGSAIPGSTITISVSNGRAPLPPRRAAPPPATITVPGVGPIVIPLPG</sequence>
<dbReference type="GO" id="GO:0030288">
    <property type="term" value="C:outer membrane-bounded periplasmic space"/>
    <property type="evidence" value="ECO:0007669"/>
    <property type="project" value="TreeGrafter"/>
</dbReference>
<organism evidence="11 12">
    <name type="scientific">Williamsia limnetica</name>
    <dbReference type="NCBI Taxonomy" id="882452"/>
    <lineage>
        <taxon>Bacteria</taxon>
        <taxon>Bacillati</taxon>
        <taxon>Actinomycetota</taxon>
        <taxon>Actinomycetes</taxon>
        <taxon>Mycobacteriales</taxon>
        <taxon>Nocardiaceae</taxon>
        <taxon>Williamsia</taxon>
    </lineage>
</organism>
<dbReference type="Proteomes" id="UP000247591">
    <property type="component" value="Unassembled WGS sequence"/>
</dbReference>
<protein>
    <submittedName>
        <fullName evidence="11">Membrane peptidoglycan carboxypeptidase</fullName>
    </submittedName>
</protein>
<dbReference type="PANTHER" id="PTHR32282:SF33">
    <property type="entry name" value="PEPTIDOGLYCAN GLYCOSYLTRANSFERASE"/>
    <property type="match status" value="1"/>
</dbReference>
<reference evidence="11 12" key="1">
    <citation type="submission" date="2018-06" db="EMBL/GenBank/DDBJ databases">
        <title>Genomic Encyclopedia of Type Strains, Phase IV (KMG-IV): sequencing the most valuable type-strain genomes for metagenomic binning, comparative biology and taxonomic classification.</title>
        <authorList>
            <person name="Goeker M."/>
        </authorList>
    </citation>
    <scope>NUCLEOTIDE SEQUENCE [LARGE SCALE GENOMIC DNA]</scope>
    <source>
        <strain evidence="11 12">DSM 45521</strain>
    </source>
</reference>
<dbReference type="InterPro" id="IPR036950">
    <property type="entry name" value="PBP_transglycosylase"/>
</dbReference>
<dbReference type="SMART" id="SM00740">
    <property type="entry name" value="PASTA"/>
    <property type="match status" value="1"/>
</dbReference>